<keyword evidence="2" id="KW-1185">Reference proteome</keyword>
<dbReference type="AlphaFoldDB" id="A0A0M2PV94"/>
<dbReference type="OrthoDB" id="541296at2"/>
<name>A0A0M2PV94_PROHO</name>
<evidence type="ECO:0000313" key="1">
    <source>
        <dbReference type="EMBL" id="KKJ00045.1"/>
    </source>
</evidence>
<accession>A0A0M2PV94</accession>
<sequence>METLEFVIHPDGRVEETVTGISGRSCGEVTAAIEAQLGRVVSQQPTADYYAQTATSPPIAVHQTQTTW</sequence>
<gene>
    <name evidence="1" type="ORF">PROH_09775</name>
</gene>
<dbReference type="Pfam" id="PF11211">
    <property type="entry name" value="DUF2997"/>
    <property type="match status" value="1"/>
</dbReference>
<dbReference type="InterPro" id="IPR021375">
    <property type="entry name" value="DUF2997"/>
</dbReference>
<organism evidence="1 2">
    <name type="scientific">Prochlorothrix hollandica PCC 9006 = CALU 1027</name>
    <dbReference type="NCBI Taxonomy" id="317619"/>
    <lineage>
        <taxon>Bacteria</taxon>
        <taxon>Bacillati</taxon>
        <taxon>Cyanobacteriota</taxon>
        <taxon>Cyanophyceae</taxon>
        <taxon>Prochlorotrichales</taxon>
        <taxon>Prochlorotrichaceae</taxon>
        <taxon>Prochlorothrix</taxon>
    </lineage>
</organism>
<comment type="caution">
    <text evidence="1">The sequence shown here is derived from an EMBL/GenBank/DDBJ whole genome shotgun (WGS) entry which is preliminary data.</text>
</comment>
<dbReference type="RefSeq" id="WP_016923434.1">
    <property type="nucleotide sequence ID" value="NZ_KB235933.1"/>
</dbReference>
<evidence type="ECO:0008006" key="3">
    <source>
        <dbReference type="Google" id="ProtNLM"/>
    </source>
</evidence>
<evidence type="ECO:0000313" key="2">
    <source>
        <dbReference type="Proteomes" id="UP000034681"/>
    </source>
</evidence>
<protein>
    <recommendedName>
        <fullName evidence="3">DUF2997 domain-containing protein</fullName>
    </recommendedName>
</protein>
<reference evidence="1" key="1">
    <citation type="submission" date="2012-04" db="EMBL/GenBank/DDBJ databases">
        <authorList>
            <person name="Borisov I.G."/>
            <person name="Ivanikova N.V."/>
            <person name="Pinevich A.V."/>
        </authorList>
    </citation>
    <scope>NUCLEOTIDE SEQUENCE</scope>
    <source>
        <strain evidence="1">CALU 1027</strain>
    </source>
</reference>
<dbReference type="eggNOG" id="ENOG5030PUQ">
    <property type="taxonomic scope" value="Bacteria"/>
</dbReference>
<dbReference type="EMBL" id="AJTX02000004">
    <property type="protein sequence ID" value="KKJ00045.1"/>
    <property type="molecule type" value="Genomic_DNA"/>
</dbReference>
<proteinExistence type="predicted"/>
<dbReference type="STRING" id="317619.GCA_000332315_00715"/>
<dbReference type="Proteomes" id="UP000034681">
    <property type="component" value="Unassembled WGS sequence"/>
</dbReference>